<keyword evidence="3" id="KW-1185">Reference proteome</keyword>
<dbReference type="RefSeq" id="WP_155695750.1">
    <property type="nucleotide sequence ID" value="NZ_WOCD01000003.1"/>
</dbReference>
<feature type="domain" description="Calcineurin-like phosphoesterase" evidence="1">
    <location>
        <begin position="59"/>
        <end position="221"/>
    </location>
</feature>
<dbReference type="GO" id="GO:0016787">
    <property type="term" value="F:hydrolase activity"/>
    <property type="evidence" value="ECO:0007669"/>
    <property type="project" value="InterPro"/>
</dbReference>
<dbReference type="PANTHER" id="PTHR43143:SF1">
    <property type="entry name" value="SERINE_THREONINE-PROTEIN PHOSPHATASE CPPED1"/>
    <property type="match status" value="1"/>
</dbReference>
<sequence>MKLIKQISTLVISTLLLSACDYELSPWETDAHCPGMTISENLKWLKEVESTIDPAADFQFAIVGDPQQFPKDLENTIERLNKNDSIKFIVLLGDIAETGIAQEFEWACKALEKTTKPILSVVGNHDGLSFGQEIWRNTFGPFDYSFTFLETKFIAFNNNQYEFENVPDVSWIEAEAAVNEDEKRNHTIAMSHIKPWENQPTLSATLKEAGIDYTFHTHDHKFIHFQDSDIMLPHHVTANNLGQQHAIVTITPETIEVEDCAPACELSFPTTRN</sequence>
<dbReference type="Proteomes" id="UP000439994">
    <property type="component" value="Unassembled WGS sequence"/>
</dbReference>
<evidence type="ECO:0000313" key="3">
    <source>
        <dbReference type="Proteomes" id="UP000439994"/>
    </source>
</evidence>
<protein>
    <recommendedName>
        <fullName evidence="1">Calcineurin-like phosphoesterase domain-containing protein</fullName>
    </recommendedName>
</protein>
<proteinExistence type="predicted"/>
<dbReference type="OrthoDB" id="9802525at2"/>
<dbReference type="EMBL" id="WOCD01000003">
    <property type="protein sequence ID" value="MUH72585.1"/>
    <property type="molecule type" value="Genomic_DNA"/>
</dbReference>
<name>A0A6N8F7N2_9GAMM</name>
<reference evidence="2 3" key="1">
    <citation type="submission" date="2019-11" db="EMBL/GenBank/DDBJ databases">
        <title>P. haliotis isolates from Z. marina roots.</title>
        <authorList>
            <person name="Cohen M."/>
            <person name="Jospin G."/>
            <person name="Eisen J.A."/>
            <person name="Coil D.A."/>
        </authorList>
    </citation>
    <scope>NUCLEOTIDE SEQUENCE [LARGE SCALE GENOMIC DNA]</scope>
    <source>
        <strain evidence="2 3">UCD-MCMsp1aY</strain>
    </source>
</reference>
<dbReference type="Gene3D" id="3.60.21.10">
    <property type="match status" value="1"/>
</dbReference>
<gene>
    <name evidence="2" type="ORF">GNP35_08820</name>
</gene>
<evidence type="ECO:0000259" key="1">
    <source>
        <dbReference type="Pfam" id="PF00149"/>
    </source>
</evidence>
<organism evidence="2 3">
    <name type="scientific">Psychrosphaera haliotis</name>
    <dbReference type="NCBI Taxonomy" id="555083"/>
    <lineage>
        <taxon>Bacteria</taxon>
        <taxon>Pseudomonadati</taxon>
        <taxon>Pseudomonadota</taxon>
        <taxon>Gammaproteobacteria</taxon>
        <taxon>Alteromonadales</taxon>
        <taxon>Pseudoalteromonadaceae</taxon>
        <taxon>Psychrosphaera</taxon>
    </lineage>
</organism>
<dbReference type="PROSITE" id="PS51257">
    <property type="entry name" value="PROKAR_LIPOPROTEIN"/>
    <property type="match status" value="1"/>
</dbReference>
<evidence type="ECO:0000313" key="2">
    <source>
        <dbReference type="EMBL" id="MUH72585.1"/>
    </source>
</evidence>
<dbReference type="SUPFAM" id="SSF56300">
    <property type="entry name" value="Metallo-dependent phosphatases"/>
    <property type="match status" value="1"/>
</dbReference>
<dbReference type="InterPro" id="IPR004843">
    <property type="entry name" value="Calcineurin-like_PHP"/>
</dbReference>
<dbReference type="InterPro" id="IPR029052">
    <property type="entry name" value="Metallo-depent_PP-like"/>
</dbReference>
<dbReference type="AlphaFoldDB" id="A0A6N8F7N2"/>
<comment type="caution">
    <text evidence="2">The sequence shown here is derived from an EMBL/GenBank/DDBJ whole genome shotgun (WGS) entry which is preliminary data.</text>
</comment>
<accession>A0A6N8F7N2</accession>
<dbReference type="InterPro" id="IPR051918">
    <property type="entry name" value="STPP_CPPED1"/>
</dbReference>
<dbReference type="Pfam" id="PF00149">
    <property type="entry name" value="Metallophos"/>
    <property type="match status" value="1"/>
</dbReference>
<dbReference type="PANTHER" id="PTHR43143">
    <property type="entry name" value="METALLOPHOSPHOESTERASE, CALCINEURIN SUPERFAMILY"/>
    <property type="match status" value="1"/>
</dbReference>